<feature type="region of interest" description="Disordered" evidence="5">
    <location>
        <begin position="403"/>
        <end position="430"/>
    </location>
</feature>
<dbReference type="Pfam" id="PF15904">
    <property type="entry name" value="LIP1"/>
    <property type="match status" value="1"/>
</dbReference>
<dbReference type="InterPro" id="IPR032675">
    <property type="entry name" value="LRR_dom_sf"/>
</dbReference>
<keyword evidence="3" id="KW-0433">Leucine-rich repeat</keyword>
<dbReference type="PROSITE" id="PS51450">
    <property type="entry name" value="LRR"/>
    <property type="match status" value="2"/>
</dbReference>
<dbReference type="FunFam" id="3.80.10.10:FF:000502">
    <property type="entry name" value="Predicted protein"/>
    <property type="match status" value="1"/>
</dbReference>
<keyword evidence="2" id="KW-0963">Cytoplasm</keyword>
<dbReference type="PANTHER" id="PTHR15454">
    <property type="entry name" value="NISCHARIN RELATED"/>
    <property type="match status" value="1"/>
</dbReference>
<feature type="region of interest" description="Disordered" evidence="5">
    <location>
        <begin position="974"/>
        <end position="1012"/>
    </location>
</feature>
<evidence type="ECO:0000259" key="6">
    <source>
        <dbReference type="Pfam" id="PF15904"/>
    </source>
</evidence>
<reference evidence="7 8" key="1">
    <citation type="submission" date="2017-06" db="EMBL/GenBank/DDBJ databases">
        <title>Aedes aegypti genome working group (AGWG) sequencing and assembly.</title>
        <authorList>
            <consortium name="Aedes aegypti Genome Working Group (AGWG)"/>
            <person name="Matthews B.J."/>
        </authorList>
    </citation>
    <scope>NUCLEOTIDE SEQUENCE [LARGE SCALE GENOMIC DNA]</scope>
    <source>
        <strain evidence="7 8">LVP_AGWG</strain>
    </source>
</reference>
<feature type="compositionally biased region" description="Polar residues" evidence="5">
    <location>
        <begin position="344"/>
        <end position="374"/>
    </location>
</feature>
<dbReference type="OrthoDB" id="7451790at2759"/>
<dbReference type="SUPFAM" id="SSF52075">
    <property type="entry name" value="Outer arm dynein light chain 1"/>
    <property type="match status" value="1"/>
</dbReference>
<protein>
    <recommendedName>
        <fullName evidence="6">LKB1 serine/threonine kinase interacting protein 1 N-terminal domain-containing protein</fullName>
    </recommendedName>
</protein>
<feature type="compositionally biased region" description="Polar residues" evidence="5">
    <location>
        <begin position="974"/>
        <end position="987"/>
    </location>
</feature>
<dbReference type="EnsemblMetazoa" id="AAEL012547-RB">
    <property type="protein sequence ID" value="AAEL012547-PB"/>
    <property type="gene ID" value="AAEL012547"/>
</dbReference>
<evidence type="ECO:0000256" key="5">
    <source>
        <dbReference type="SAM" id="MobiDB-lite"/>
    </source>
</evidence>
<dbReference type="Gene3D" id="3.80.10.10">
    <property type="entry name" value="Ribonuclease Inhibitor"/>
    <property type="match status" value="1"/>
</dbReference>
<feature type="compositionally biased region" description="Low complexity" evidence="5">
    <location>
        <begin position="808"/>
        <end position="823"/>
    </location>
</feature>
<accession>A0A6I8TEX3</accession>
<dbReference type="InParanoid" id="A0A6I8TEX3"/>
<dbReference type="InterPro" id="IPR031782">
    <property type="entry name" value="LIP1_N"/>
</dbReference>
<comment type="subcellular location">
    <subcellularLocation>
        <location evidence="1">Cytoplasm</location>
    </subcellularLocation>
</comment>
<keyword evidence="8" id="KW-1185">Reference proteome</keyword>
<name>A0A6I8TEX3_AEDAE</name>
<keyword evidence="4" id="KW-0677">Repeat</keyword>
<feature type="region of interest" description="Disordered" evidence="5">
    <location>
        <begin position="926"/>
        <end position="945"/>
    </location>
</feature>
<evidence type="ECO:0000256" key="4">
    <source>
        <dbReference type="ARBA" id="ARBA00022737"/>
    </source>
</evidence>
<organism evidence="7 8">
    <name type="scientific">Aedes aegypti</name>
    <name type="common">Yellowfever mosquito</name>
    <name type="synonym">Culex aegypti</name>
    <dbReference type="NCBI Taxonomy" id="7159"/>
    <lineage>
        <taxon>Eukaryota</taxon>
        <taxon>Metazoa</taxon>
        <taxon>Ecdysozoa</taxon>
        <taxon>Arthropoda</taxon>
        <taxon>Hexapoda</taxon>
        <taxon>Insecta</taxon>
        <taxon>Pterygota</taxon>
        <taxon>Neoptera</taxon>
        <taxon>Endopterygota</taxon>
        <taxon>Diptera</taxon>
        <taxon>Nematocera</taxon>
        <taxon>Culicoidea</taxon>
        <taxon>Culicidae</taxon>
        <taxon>Culicinae</taxon>
        <taxon>Aedini</taxon>
        <taxon>Aedes</taxon>
        <taxon>Stegomyia</taxon>
    </lineage>
</organism>
<dbReference type="InterPro" id="IPR001611">
    <property type="entry name" value="Leu-rich_rpt"/>
</dbReference>
<feature type="compositionally biased region" description="Basic and acidic residues" evidence="5">
    <location>
        <begin position="988"/>
        <end position="1001"/>
    </location>
</feature>
<evidence type="ECO:0000256" key="2">
    <source>
        <dbReference type="ARBA" id="ARBA00022490"/>
    </source>
</evidence>
<evidence type="ECO:0000256" key="3">
    <source>
        <dbReference type="ARBA" id="ARBA00022614"/>
    </source>
</evidence>
<feature type="region of interest" description="Disordered" evidence="5">
    <location>
        <begin position="501"/>
        <end position="523"/>
    </location>
</feature>
<evidence type="ECO:0000313" key="7">
    <source>
        <dbReference type="EnsemblMetazoa" id="AAEL012547-PB"/>
    </source>
</evidence>
<proteinExistence type="predicted"/>
<evidence type="ECO:0000313" key="8">
    <source>
        <dbReference type="Proteomes" id="UP000008820"/>
    </source>
</evidence>
<feature type="compositionally biased region" description="Polar residues" evidence="5">
    <location>
        <begin position="935"/>
        <end position="944"/>
    </location>
</feature>
<dbReference type="Pfam" id="PF13855">
    <property type="entry name" value="LRR_8"/>
    <property type="match status" value="1"/>
</dbReference>
<gene>
    <name evidence="7" type="primary">5580253</name>
</gene>
<dbReference type="FunCoup" id="A0A6I8TEX3">
    <property type="interactions" value="1102"/>
</dbReference>
<dbReference type="PANTHER" id="PTHR15454:SF69">
    <property type="entry name" value="SERINE_THREONINE-PROTEIN KINASE 11-INTERACTING PROTEIN"/>
    <property type="match status" value="1"/>
</dbReference>
<feature type="compositionally biased region" description="Basic and acidic residues" evidence="5">
    <location>
        <begin position="503"/>
        <end position="523"/>
    </location>
</feature>
<reference evidence="7" key="2">
    <citation type="submission" date="2020-05" db="UniProtKB">
        <authorList>
            <consortium name="EnsemblMetazoa"/>
        </authorList>
    </citation>
    <scope>IDENTIFICATION</scope>
    <source>
        <strain evidence="7">LVP_AGWG</strain>
    </source>
</reference>
<feature type="region of interest" description="Disordered" evidence="5">
    <location>
        <begin position="343"/>
        <end position="376"/>
    </location>
</feature>
<dbReference type="GO" id="GO:0005737">
    <property type="term" value="C:cytoplasm"/>
    <property type="evidence" value="ECO:0007669"/>
    <property type="project" value="UniProtKB-SubCell"/>
</dbReference>
<feature type="domain" description="LKB1 serine/threonine kinase interacting protein 1 N-terminal" evidence="6">
    <location>
        <begin position="4"/>
        <end position="89"/>
    </location>
</feature>
<feature type="region of interest" description="Disordered" evidence="5">
    <location>
        <begin position="764"/>
        <end position="850"/>
    </location>
</feature>
<evidence type="ECO:0000256" key="1">
    <source>
        <dbReference type="ARBA" id="ARBA00004496"/>
    </source>
</evidence>
<sequence length="1360" mass="151665">MDPKQITALAKLLKDSGDKVLNCEYKLSLSGSLLRALNDAFSLIVDKNETLPPQSFQVVKPHNAKSDVFRDIQFIYDFVQKTIILSLNQFINDDPYEFEVDISKFRSLRKLEIQKIPISQITGIQQMRSQLTEIVCIRSISHVKDVITSCGGDNSNGFTWNELKAANFSYNMMHQIDSSLEFTPWLENLNLSHNQIVSVSAIKWLPNLRVLNLSYNKLTHIPSFHVDAMKKIQVFHISNNFIEDLSGISRLLCLSELDASGNCIVDHTALLPVSTLASLCFLNLKDNPLACHPKHRQATARYLNRNTSTAKFVLDDEPLSKYEKSLTGNYDSYHAILAPRHPGSVSSSGLNTPTRRSVMNTPTGSISSRSSFRMETNDEMSSSIISQKKIKVRRAIICEDDPTEASPQYDTKREVSAANSSLETSRDHLETKKKIESLRKQYGSEWLQSQAGSMVKNVIGFDPSVGKEFESVLHYEGERKNTKSESASSAPKTISVEISIASTKRDNTDENIKTSTPVDRDSSKLLESFESPIKSNVGRRSEGVASEADFKSVIADDDSSNYQSMSDVTTGNVSHSLILNDIYGNPVEEELESIEEENERSYIVHRMGHPNEIILVVSDASIREMEGDKTKTRWGISSLEACERPTSTSITLLFGTIKKDKKMRTYEMDEQSSQELESFLRGILSKRPLSEMNQKLFDCVVCKARFSREVTFSKVIDNLQCPECSQPFCVEITESPAKWNPTDQGKHDSDATVQPMETTSELAAAVPGPSGLGAVLKQSDSRTSIARPDAWKSPVKNKPRSTGSLNDSSSCSRISQPSSSCDSNRSVAGSTNSERDRDVDLIGNDSDIEVLSNPSQSSIEVLDRGFHPSRKHSEERKILQLSGLEVLQDDDSLNNISTTLINQETSTHDLIAKVADSFNKIIKIEDAPPTDKENSVTPKPSHSVLSHKKSFLTAANLTESSSSGSVTDSVCTAYESNQDPKQSSTSDKIVESDKSKKESKPGLDSPASKSENSVISTVLGGLFQSTNMLMSKTPKPSKPDPSSSLPFEPIKYSYADYSNVDHRLKLYLYQNLFEDTNETLKWLVSCVIFDENQLDKWPTGFDGLFIMSTTKFYVMKKTAAENDDPSSWLKKHLSGTIDRVGIAQVLPWKIGMKFVISAVGGIHIILQDILRTDCLILFFAENPLPEYCTFDYQPSELLTNKLSKATNGEMVKILMVINFCEVLSDDVLQNVQLCTLLLTDSQLFLAPDIKWLNENSKYQIESKYTQLMSNLIELEDIHSLSCRLNFIDEKEDKYETWRIDFATVTAKESAVSTICNSWQNIFGVPLINTSENSSSNNNNISIVSHTSQINDSKLITNISN</sequence>
<dbReference type="Proteomes" id="UP000008820">
    <property type="component" value="Chromosome 2"/>
</dbReference>